<keyword evidence="2" id="KW-1185">Reference proteome</keyword>
<reference evidence="1 2" key="1">
    <citation type="submission" date="2015-11" db="EMBL/GenBank/DDBJ databases">
        <title>Genomic analysis of 38 Legionella species identifies large and diverse effector repertoires.</title>
        <authorList>
            <person name="Burstein D."/>
            <person name="Amaro F."/>
            <person name="Zusman T."/>
            <person name="Lifshitz Z."/>
            <person name="Cohen O."/>
            <person name="Gilbert J.A."/>
            <person name="Pupko T."/>
            <person name="Shuman H.A."/>
            <person name="Segal G."/>
        </authorList>
    </citation>
    <scope>NUCLEOTIDE SEQUENCE [LARGE SCALE GENOMIC DNA]</scope>
    <source>
        <strain evidence="1 2">PX-1-G2-E2</strain>
    </source>
</reference>
<organism evidence="1 2">
    <name type="scientific">Legionella maceachernii</name>
    <dbReference type="NCBI Taxonomy" id="466"/>
    <lineage>
        <taxon>Bacteria</taxon>
        <taxon>Pseudomonadati</taxon>
        <taxon>Pseudomonadota</taxon>
        <taxon>Gammaproteobacteria</taxon>
        <taxon>Legionellales</taxon>
        <taxon>Legionellaceae</taxon>
        <taxon>Legionella</taxon>
    </lineage>
</organism>
<dbReference type="STRING" id="466.Lmac_1291"/>
<proteinExistence type="predicted"/>
<accession>A0A0W0W4C9</accession>
<sequence length="68" mass="7744">MANLRVIHLALMRKEQNVVIAAKPKQKTFNSPTFGSNPSISHEIWRLPKVFELRSLLAAKSNVARLFE</sequence>
<dbReference type="Proteomes" id="UP000054908">
    <property type="component" value="Unassembled WGS sequence"/>
</dbReference>
<evidence type="ECO:0000313" key="2">
    <source>
        <dbReference type="Proteomes" id="UP000054908"/>
    </source>
</evidence>
<dbReference type="AlphaFoldDB" id="A0A0W0W4C9"/>
<dbReference type="PATRIC" id="fig|466.6.peg.1368"/>
<comment type="caution">
    <text evidence="1">The sequence shown here is derived from an EMBL/GenBank/DDBJ whole genome shotgun (WGS) entry which is preliminary data.</text>
</comment>
<name>A0A0W0W4C9_9GAMM</name>
<gene>
    <name evidence="1" type="ORF">Lmac_1291</name>
</gene>
<dbReference type="EMBL" id="LNYL01000033">
    <property type="protein sequence ID" value="KTD27043.1"/>
    <property type="molecule type" value="Genomic_DNA"/>
</dbReference>
<protein>
    <submittedName>
        <fullName evidence="1">Uncharacterized protein</fullName>
    </submittedName>
</protein>
<evidence type="ECO:0000313" key="1">
    <source>
        <dbReference type="EMBL" id="KTD27043.1"/>
    </source>
</evidence>